<dbReference type="InterPro" id="IPR036236">
    <property type="entry name" value="Znf_C2H2_sf"/>
</dbReference>
<evidence type="ECO:0000256" key="5">
    <source>
        <dbReference type="ARBA" id="ARBA00022771"/>
    </source>
</evidence>
<name>A0A8C0FZW6_CHEAB</name>
<dbReference type="OMA" id="ECHESFI"/>
<keyword evidence="8" id="KW-0804">Transcription</keyword>
<evidence type="ECO:0000256" key="11">
    <source>
        <dbReference type="SAM" id="MobiDB-lite"/>
    </source>
</evidence>
<keyword evidence="3" id="KW-0479">Metal-binding</keyword>
<evidence type="ECO:0000313" key="13">
    <source>
        <dbReference type="Ensembl" id="ENSCABP00000000590.1"/>
    </source>
</evidence>
<dbReference type="PROSITE" id="PS00028">
    <property type="entry name" value="ZINC_FINGER_C2H2_1"/>
    <property type="match status" value="4"/>
</dbReference>
<dbReference type="FunFam" id="3.30.160.60:FF:000218">
    <property type="entry name" value="Zinc finger protein 10"/>
    <property type="match status" value="1"/>
</dbReference>
<keyword evidence="9" id="KW-0539">Nucleus</keyword>
<dbReference type="SMART" id="SM00355">
    <property type="entry name" value="ZnF_C2H2"/>
    <property type="match status" value="5"/>
</dbReference>
<keyword evidence="14" id="KW-1185">Reference proteome</keyword>
<dbReference type="Proteomes" id="UP000694404">
    <property type="component" value="Unplaced"/>
</dbReference>
<evidence type="ECO:0000256" key="6">
    <source>
        <dbReference type="ARBA" id="ARBA00022833"/>
    </source>
</evidence>
<evidence type="ECO:0000256" key="3">
    <source>
        <dbReference type="ARBA" id="ARBA00022723"/>
    </source>
</evidence>
<evidence type="ECO:0000256" key="1">
    <source>
        <dbReference type="ARBA" id="ARBA00004123"/>
    </source>
</evidence>
<dbReference type="SUPFAM" id="SSF57667">
    <property type="entry name" value="beta-beta-alpha zinc fingers"/>
    <property type="match status" value="3"/>
</dbReference>
<protein>
    <recommendedName>
        <fullName evidence="12">C2H2-type domain-containing protein</fullName>
    </recommendedName>
</protein>
<dbReference type="GO" id="GO:0005634">
    <property type="term" value="C:nucleus"/>
    <property type="evidence" value="ECO:0007669"/>
    <property type="project" value="UniProtKB-SubCell"/>
</dbReference>
<dbReference type="FunFam" id="3.30.160.60:FF:001158">
    <property type="entry name" value="zinc finger protein 22"/>
    <property type="match status" value="1"/>
</dbReference>
<feature type="compositionally biased region" description="Basic and acidic residues" evidence="11">
    <location>
        <begin position="60"/>
        <end position="72"/>
    </location>
</feature>
<evidence type="ECO:0000256" key="8">
    <source>
        <dbReference type="ARBA" id="ARBA00023163"/>
    </source>
</evidence>
<evidence type="ECO:0000256" key="2">
    <source>
        <dbReference type="ARBA" id="ARBA00006991"/>
    </source>
</evidence>
<dbReference type="PANTHER" id="PTHR23226">
    <property type="entry name" value="ZINC FINGER AND SCAN DOMAIN-CONTAINING"/>
    <property type="match status" value="1"/>
</dbReference>
<dbReference type="Gene3D" id="3.30.160.60">
    <property type="entry name" value="Classic Zinc Finger"/>
    <property type="match status" value="5"/>
</dbReference>
<evidence type="ECO:0000313" key="14">
    <source>
        <dbReference type="Proteomes" id="UP000694404"/>
    </source>
</evidence>
<feature type="domain" description="C2H2-type" evidence="12">
    <location>
        <begin position="139"/>
        <end position="166"/>
    </location>
</feature>
<dbReference type="FunFam" id="3.30.160.60:FF:002063">
    <property type="entry name" value="RB associated KRAB zinc finger"/>
    <property type="match status" value="1"/>
</dbReference>
<dbReference type="PANTHER" id="PTHR23226:SF377">
    <property type="entry name" value="ZINC FINGER AND SCAN DOMAIN-CONTAINING PROTEIN 20"/>
    <property type="match status" value="1"/>
</dbReference>
<sequence>MSPMEKSCVLNLDSFSIANDLENSIRTQQPLSVCDTFGLTGYANEEANLLWGSPESAEAEKAKGHICPREASESQGGWEKEEEGNLPGGREDKSFLQRGDVRQFRVQQREGEGNGSREGFTESAQPDAQWGTHKGERPYKCPDCGKSFNVSSNLLEHQGTHRGQKPYKCLECGKGFARSAHLSQHSRTHTGERPYKCAECGKGFAVRSHLAQHCRVHTGERPYKCADCGKGFTARSSLTTHHRTHTGERPYKCPECGKSFNQNSHLKIPATLVVPSSGTQDPAPPQARFIPWAAQLVSERWVGN</sequence>
<dbReference type="FunFam" id="3.30.160.60:FF:000506">
    <property type="entry name" value="Zinc finger protein 23"/>
    <property type="match status" value="1"/>
</dbReference>
<evidence type="ECO:0000256" key="9">
    <source>
        <dbReference type="ARBA" id="ARBA00023242"/>
    </source>
</evidence>
<proteinExistence type="inferred from homology"/>
<dbReference type="AlphaFoldDB" id="A0A8C0FZW6"/>
<feature type="domain" description="C2H2-type" evidence="12">
    <location>
        <begin position="251"/>
        <end position="267"/>
    </location>
</feature>
<comment type="subcellular location">
    <subcellularLocation>
        <location evidence="1">Nucleus</location>
    </subcellularLocation>
</comment>
<comment type="similarity">
    <text evidence="2">Belongs to the krueppel C2H2-type zinc-finger protein family.</text>
</comment>
<feature type="domain" description="C2H2-type" evidence="12">
    <location>
        <begin position="167"/>
        <end position="194"/>
    </location>
</feature>
<keyword evidence="7" id="KW-0805">Transcription regulation</keyword>
<feature type="compositionally biased region" description="Basic and acidic residues" evidence="11">
    <location>
        <begin position="89"/>
        <end position="112"/>
    </location>
</feature>
<organism evidence="13 14">
    <name type="scientific">Chelonoidis abingdonii</name>
    <name type="common">Abingdon island giant tortoise</name>
    <name type="synonym">Testudo abingdonii</name>
    <dbReference type="NCBI Taxonomy" id="106734"/>
    <lineage>
        <taxon>Eukaryota</taxon>
        <taxon>Metazoa</taxon>
        <taxon>Chordata</taxon>
        <taxon>Craniata</taxon>
        <taxon>Vertebrata</taxon>
        <taxon>Euteleostomi</taxon>
        <taxon>Archelosauria</taxon>
        <taxon>Testudinata</taxon>
        <taxon>Testudines</taxon>
        <taxon>Cryptodira</taxon>
        <taxon>Durocryptodira</taxon>
        <taxon>Testudinoidea</taxon>
        <taxon>Testudinidae</taxon>
        <taxon>Chelonoidis</taxon>
    </lineage>
</organism>
<evidence type="ECO:0000256" key="4">
    <source>
        <dbReference type="ARBA" id="ARBA00022737"/>
    </source>
</evidence>
<reference evidence="13" key="1">
    <citation type="submission" date="2025-08" db="UniProtKB">
        <authorList>
            <consortium name="Ensembl"/>
        </authorList>
    </citation>
    <scope>IDENTIFICATION</scope>
</reference>
<dbReference type="GO" id="GO:0000978">
    <property type="term" value="F:RNA polymerase II cis-regulatory region sequence-specific DNA binding"/>
    <property type="evidence" value="ECO:0007669"/>
    <property type="project" value="TreeGrafter"/>
</dbReference>
<keyword evidence="4" id="KW-0677">Repeat</keyword>
<evidence type="ECO:0000256" key="10">
    <source>
        <dbReference type="PROSITE-ProRule" id="PRU00042"/>
    </source>
</evidence>
<dbReference type="GeneTree" id="ENSGT01150000286934"/>
<dbReference type="Pfam" id="PF00096">
    <property type="entry name" value="zf-C2H2"/>
    <property type="match status" value="5"/>
</dbReference>
<keyword evidence="6" id="KW-0862">Zinc</keyword>
<accession>A0A8C0FZW6</accession>
<feature type="region of interest" description="Disordered" evidence="11">
    <location>
        <begin position="60"/>
        <end position="133"/>
    </location>
</feature>
<dbReference type="InterPro" id="IPR013087">
    <property type="entry name" value="Znf_C2H2_type"/>
</dbReference>
<evidence type="ECO:0000256" key="7">
    <source>
        <dbReference type="ARBA" id="ARBA00023015"/>
    </source>
</evidence>
<reference evidence="13" key="2">
    <citation type="submission" date="2025-09" db="UniProtKB">
        <authorList>
            <consortium name="Ensembl"/>
        </authorList>
    </citation>
    <scope>IDENTIFICATION</scope>
</reference>
<dbReference type="GO" id="GO:0008270">
    <property type="term" value="F:zinc ion binding"/>
    <property type="evidence" value="ECO:0007669"/>
    <property type="project" value="UniProtKB-KW"/>
</dbReference>
<evidence type="ECO:0000259" key="12">
    <source>
        <dbReference type="PROSITE" id="PS50157"/>
    </source>
</evidence>
<dbReference type="Ensembl" id="ENSCABT00000000649.1">
    <property type="protein sequence ID" value="ENSCABP00000000590.1"/>
    <property type="gene ID" value="ENSCABG00000000531.1"/>
</dbReference>
<dbReference type="GO" id="GO:0000981">
    <property type="term" value="F:DNA-binding transcription factor activity, RNA polymerase II-specific"/>
    <property type="evidence" value="ECO:0007669"/>
    <property type="project" value="TreeGrafter"/>
</dbReference>
<keyword evidence="5 10" id="KW-0863">Zinc-finger</keyword>
<feature type="domain" description="C2H2-type" evidence="12">
    <location>
        <begin position="195"/>
        <end position="222"/>
    </location>
</feature>
<dbReference type="FunFam" id="3.30.160.60:FF:000358">
    <property type="entry name" value="zinc finger protein 24"/>
    <property type="match status" value="1"/>
</dbReference>
<dbReference type="PROSITE" id="PS50157">
    <property type="entry name" value="ZINC_FINGER_C2H2_2"/>
    <property type="match status" value="5"/>
</dbReference>
<feature type="domain" description="C2H2-type" evidence="12">
    <location>
        <begin position="223"/>
        <end position="250"/>
    </location>
</feature>